<comment type="caution">
    <text evidence="4">The sequence shown here is derived from an EMBL/GenBank/DDBJ whole genome shotgun (WGS) entry which is preliminary data.</text>
</comment>
<dbReference type="InterPro" id="IPR013087">
    <property type="entry name" value="Znf_C2H2_type"/>
</dbReference>
<protein>
    <recommendedName>
        <fullName evidence="3">C2H2-type domain-containing protein</fullName>
    </recommendedName>
</protein>
<keyword evidence="5" id="KW-1185">Reference proteome</keyword>
<keyword evidence="2" id="KW-0732">Signal</keyword>
<dbReference type="AlphaFoldDB" id="A0A8H5AT61"/>
<feature type="domain" description="C2H2-type" evidence="3">
    <location>
        <begin position="68"/>
        <end position="89"/>
    </location>
</feature>
<feature type="chain" id="PRO_5034931439" description="C2H2-type domain-containing protein" evidence="2">
    <location>
        <begin position="20"/>
        <end position="420"/>
    </location>
</feature>
<feature type="compositionally biased region" description="Basic and acidic residues" evidence="1">
    <location>
        <begin position="390"/>
        <end position="403"/>
    </location>
</feature>
<feature type="signal peptide" evidence="2">
    <location>
        <begin position="1"/>
        <end position="19"/>
    </location>
</feature>
<proteinExistence type="predicted"/>
<evidence type="ECO:0000256" key="2">
    <source>
        <dbReference type="SAM" id="SignalP"/>
    </source>
</evidence>
<gene>
    <name evidence="4" type="ORF">D9611_012280</name>
</gene>
<sequence>MRVSIITSLALALANFVYAHSDDTLHAREYIDELSVRDIGDALASISTRDLISDLSERLERRQSLMKCPFCPRQFVVPNYYNAHLTGDHQSGGPSDTCHFPPSFRLESHAPFLPPNHNLLPPFFYPPPPSPMSSKTGAHGELDFICTRWDVILTSVARVVLVAVDSEREDLDNRFVDTQPQPSLLIFSVPPLFYPPSSSFMSRSHELCSSLQATSSSMSKSNCPVTAPLGNSSSCTLTTSCLNLRLGHSRRRAVEFVVLHGGLHARELCGSWKTATMVARGSIVLAAKDGHHHDAQHPTAYISTTNSVSGSTSWARVELVGSAAGRGATMPMVGRVRHKVCWPHHRRQALPTSCTHASIHTAVVMLACRGCSRRRWSAATRWQGWGFDSQSHRKPEDIAHGDKSAQNVERSVWDSVHGGG</sequence>
<evidence type="ECO:0000259" key="3">
    <source>
        <dbReference type="PROSITE" id="PS00028"/>
    </source>
</evidence>
<dbReference type="Proteomes" id="UP000541558">
    <property type="component" value="Unassembled WGS sequence"/>
</dbReference>
<dbReference type="EMBL" id="JAACJK010000229">
    <property type="protein sequence ID" value="KAF5310419.1"/>
    <property type="molecule type" value="Genomic_DNA"/>
</dbReference>
<reference evidence="4 5" key="1">
    <citation type="journal article" date="2020" name="ISME J.">
        <title>Uncovering the hidden diversity of litter-decomposition mechanisms in mushroom-forming fungi.</title>
        <authorList>
            <person name="Floudas D."/>
            <person name="Bentzer J."/>
            <person name="Ahren D."/>
            <person name="Johansson T."/>
            <person name="Persson P."/>
            <person name="Tunlid A."/>
        </authorList>
    </citation>
    <scope>NUCLEOTIDE SEQUENCE [LARGE SCALE GENOMIC DNA]</scope>
    <source>
        <strain evidence="4 5">CBS 175.51</strain>
    </source>
</reference>
<accession>A0A8H5AT61</accession>
<evidence type="ECO:0000256" key="1">
    <source>
        <dbReference type="SAM" id="MobiDB-lite"/>
    </source>
</evidence>
<organism evidence="4 5">
    <name type="scientific">Ephemerocybe angulata</name>
    <dbReference type="NCBI Taxonomy" id="980116"/>
    <lineage>
        <taxon>Eukaryota</taxon>
        <taxon>Fungi</taxon>
        <taxon>Dikarya</taxon>
        <taxon>Basidiomycota</taxon>
        <taxon>Agaricomycotina</taxon>
        <taxon>Agaricomycetes</taxon>
        <taxon>Agaricomycetidae</taxon>
        <taxon>Agaricales</taxon>
        <taxon>Agaricineae</taxon>
        <taxon>Psathyrellaceae</taxon>
        <taxon>Ephemerocybe</taxon>
    </lineage>
</organism>
<dbReference type="PROSITE" id="PS00028">
    <property type="entry name" value="ZINC_FINGER_C2H2_1"/>
    <property type="match status" value="1"/>
</dbReference>
<name>A0A8H5AT61_9AGAR</name>
<evidence type="ECO:0000313" key="5">
    <source>
        <dbReference type="Proteomes" id="UP000541558"/>
    </source>
</evidence>
<evidence type="ECO:0000313" key="4">
    <source>
        <dbReference type="EMBL" id="KAF5310419.1"/>
    </source>
</evidence>
<feature type="region of interest" description="Disordered" evidence="1">
    <location>
        <begin position="387"/>
        <end position="420"/>
    </location>
</feature>